<keyword evidence="1" id="KW-1133">Transmembrane helix</keyword>
<protein>
    <submittedName>
        <fullName evidence="2">Inner membrane protein ygbE</fullName>
    </submittedName>
</protein>
<accession>A0A4U9ILR6</accession>
<feature type="transmembrane region" description="Helical" evidence="1">
    <location>
        <begin position="55"/>
        <end position="77"/>
    </location>
</feature>
<proteinExistence type="predicted"/>
<dbReference type="Pfam" id="PF12084">
    <property type="entry name" value="DUF3561"/>
    <property type="match status" value="1"/>
</dbReference>
<keyword evidence="1" id="KW-0812">Transmembrane</keyword>
<evidence type="ECO:0000256" key="1">
    <source>
        <dbReference type="SAM" id="Phobius"/>
    </source>
</evidence>
<gene>
    <name evidence="2" type="primary">ygbE_1</name>
    <name evidence="2" type="ORF">NCTC13032_05852</name>
</gene>
<dbReference type="EMBL" id="LR590464">
    <property type="protein sequence ID" value="VTP76709.1"/>
    <property type="molecule type" value="Genomic_DNA"/>
</dbReference>
<dbReference type="AlphaFoldDB" id="A0A4U9ILR6"/>
<evidence type="ECO:0000313" key="2">
    <source>
        <dbReference type="EMBL" id="VTP76709.1"/>
    </source>
</evidence>
<organism evidence="2 3">
    <name type="scientific">Leclercia adecarboxylata</name>
    <dbReference type="NCBI Taxonomy" id="83655"/>
    <lineage>
        <taxon>Bacteria</taxon>
        <taxon>Pseudomonadati</taxon>
        <taxon>Pseudomonadota</taxon>
        <taxon>Gammaproteobacteria</taxon>
        <taxon>Enterobacterales</taxon>
        <taxon>Enterobacteriaceae</taxon>
        <taxon>Leclercia</taxon>
    </lineage>
</organism>
<sequence length="111" mass="12298">MALGIPFLFYGSNTLFFFLYTWPFFLALMPVAVVVGIALHSLLNGKLLYSSFTTVMTVVAMVGLLFLWLMGISSAIIQTVTNCDTVLACANLQKKMWYICPQWCGISVAPM</sequence>
<name>A0A4U9ILR6_9ENTR</name>
<evidence type="ECO:0000313" key="3">
    <source>
        <dbReference type="Proteomes" id="UP000310719"/>
    </source>
</evidence>
<feature type="transmembrane region" description="Helical" evidence="1">
    <location>
        <begin position="20"/>
        <end position="43"/>
    </location>
</feature>
<dbReference type="InterPro" id="IPR022721">
    <property type="entry name" value="DUF3561"/>
</dbReference>
<reference evidence="2 3" key="1">
    <citation type="submission" date="2019-05" db="EMBL/GenBank/DDBJ databases">
        <authorList>
            <consortium name="Pathogen Informatics"/>
        </authorList>
    </citation>
    <scope>NUCLEOTIDE SEQUENCE [LARGE SCALE GENOMIC DNA]</scope>
    <source>
        <strain evidence="2 3">NCTC13032</strain>
    </source>
</reference>
<keyword evidence="1" id="KW-0472">Membrane</keyword>
<dbReference type="Proteomes" id="UP000310719">
    <property type="component" value="Chromosome"/>
</dbReference>
<dbReference type="STRING" id="83655.APT61_04710"/>